<comment type="caution">
    <text evidence="2">The sequence shown here is derived from an EMBL/GenBank/DDBJ whole genome shotgun (WGS) entry which is preliminary data.</text>
</comment>
<keyword evidence="1" id="KW-0472">Membrane</keyword>
<keyword evidence="3" id="KW-1185">Reference proteome</keyword>
<evidence type="ECO:0000313" key="2">
    <source>
        <dbReference type="EMBL" id="GGL95908.1"/>
    </source>
</evidence>
<sequence length="99" mass="10468">MRRRWLIGMGVVWTLFTFGPLLGVLFALAVAGAAGCPVDEGGAYPCVVVGQDLGELLNVLFVLGWLGTVTLPLGAVAAGVAGVVWAAWGVYRWRVRSRP</sequence>
<proteinExistence type="predicted"/>
<feature type="transmembrane region" description="Helical" evidence="1">
    <location>
        <begin position="57"/>
        <end position="88"/>
    </location>
</feature>
<dbReference type="EMBL" id="BMOM01000001">
    <property type="protein sequence ID" value="GGL95908.1"/>
    <property type="molecule type" value="Genomic_DNA"/>
</dbReference>
<dbReference type="RefSeq" id="WP_188900114.1">
    <property type="nucleotide sequence ID" value="NZ_BMOM01000001.1"/>
</dbReference>
<keyword evidence="1" id="KW-0812">Transmembrane</keyword>
<dbReference type="Proteomes" id="UP000661918">
    <property type="component" value="Unassembled WGS sequence"/>
</dbReference>
<organism evidence="2 3">
    <name type="scientific">Deinococcus aerophilus</name>
    <dbReference type="NCBI Taxonomy" id="522488"/>
    <lineage>
        <taxon>Bacteria</taxon>
        <taxon>Thermotogati</taxon>
        <taxon>Deinococcota</taxon>
        <taxon>Deinococci</taxon>
        <taxon>Deinococcales</taxon>
        <taxon>Deinococcaceae</taxon>
        <taxon>Deinococcus</taxon>
    </lineage>
</organism>
<evidence type="ECO:0000256" key="1">
    <source>
        <dbReference type="SAM" id="Phobius"/>
    </source>
</evidence>
<protein>
    <submittedName>
        <fullName evidence="2">Uncharacterized protein</fullName>
    </submittedName>
</protein>
<reference evidence="3" key="1">
    <citation type="journal article" date="2019" name="Int. J. Syst. Evol. Microbiol.">
        <title>The Global Catalogue of Microorganisms (GCM) 10K type strain sequencing project: providing services to taxonomists for standard genome sequencing and annotation.</title>
        <authorList>
            <consortium name="The Broad Institute Genomics Platform"/>
            <consortium name="The Broad Institute Genome Sequencing Center for Infectious Disease"/>
            <person name="Wu L."/>
            <person name="Ma J."/>
        </authorList>
    </citation>
    <scope>NUCLEOTIDE SEQUENCE [LARGE SCALE GENOMIC DNA]</scope>
    <source>
        <strain evidence="3">JCM 15443</strain>
    </source>
</reference>
<keyword evidence="1" id="KW-1133">Transmembrane helix</keyword>
<evidence type="ECO:0000313" key="3">
    <source>
        <dbReference type="Proteomes" id="UP000661918"/>
    </source>
</evidence>
<accession>A0ABQ2GHM8</accession>
<name>A0ABQ2GHM8_9DEIO</name>
<gene>
    <name evidence="2" type="ORF">GCM10010841_00370</name>
</gene>